<reference evidence="9" key="1">
    <citation type="submission" date="2020-06" db="EMBL/GenBank/DDBJ databases">
        <title>Draft genomic sequecing of Geomonas sp. Red745.</title>
        <authorList>
            <person name="Itoh H."/>
            <person name="Xu Z.X."/>
            <person name="Ushijima N."/>
            <person name="Masuda Y."/>
            <person name="Shiratori Y."/>
            <person name="Senoo K."/>
        </authorList>
    </citation>
    <scope>NUCLEOTIDE SEQUENCE [LARGE SCALE GENOMIC DNA]</scope>
    <source>
        <strain evidence="9">Red745</strain>
    </source>
</reference>
<dbReference type="GO" id="GO:0016020">
    <property type="term" value="C:membrane"/>
    <property type="evidence" value="ECO:0007669"/>
    <property type="project" value="InterPro"/>
</dbReference>
<gene>
    <name evidence="8" type="ORF">GMLC_28580</name>
</gene>
<evidence type="ECO:0000256" key="3">
    <source>
        <dbReference type="ARBA" id="ARBA00023004"/>
    </source>
</evidence>
<evidence type="ECO:0000313" key="8">
    <source>
        <dbReference type="EMBL" id="GFO69279.1"/>
    </source>
</evidence>
<evidence type="ECO:0000313" key="9">
    <source>
        <dbReference type="Proteomes" id="UP000587586"/>
    </source>
</evidence>
<dbReference type="CDD" id="cd03467">
    <property type="entry name" value="Rieske"/>
    <property type="match status" value="1"/>
</dbReference>
<dbReference type="PROSITE" id="PS51318">
    <property type="entry name" value="TAT"/>
    <property type="match status" value="1"/>
</dbReference>
<keyword evidence="2" id="KW-0479">Metal-binding</keyword>
<dbReference type="PRINTS" id="PR00162">
    <property type="entry name" value="RIESKE"/>
</dbReference>
<dbReference type="InterPro" id="IPR017941">
    <property type="entry name" value="Rieske_2Fe-2S"/>
</dbReference>
<sequence length="130" mass="14153">MATTDHTRRGFLVTLIAALAGAAALGRYLSPALRQKRELLKVAKADLPPQGALVYREERVALMRDGERVYALSLVCTHLGCTVAVTPGDIVCPCHGSSFDREGRVLKGPADRALQRLVVEDRGDFFHVLV</sequence>
<keyword evidence="4" id="KW-0411">Iron-sulfur</keyword>
<dbReference type="InterPro" id="IPR036922">
    <property type="entry name" value="Rieske_2Fe-2S_sf"/>
</dbReference>
<dbReference type="InterPro" id="IPR005805">
    <property type="entry name" value="Rieske_Fe-S_prot_C"/>
</dbReference>
<dbReference type="EMBL" id="BLXZ01000005">
    <property type="protein sequence ID" value="GFO69279.1"/>
    <property type="molecule type" value="Genomic_DNA"/>
</dbReference>
<dbReference type="InterPro" id="IPR006311">
    <property type="entry name" value="TAT_signal"/>
</dbReference>
<keyword evidence="9" id="KW-1185">Reference proteome</keyword>
<dbReference type="Proteomes" id="UP000587586">
    <property type="component" value="Unassembled WGS sequence"/>
</dbReference>
<name>A0A6V8NDU4_9BACT</name>
<proteinExistence type="predicted"/>
<dbReference type="RefSeq" id="WP_183361849.1">
    <property type="nucleotide sequence ID" value="NZ_BLXZ01000005.1"/>
</dbReference>
<evidence type="ECO:0000256" key="6">
    <source>
        <dbReference type="ARBA" id="ARBA00034078"/>
    </source>
</evidence>
<comment type="cofactor">
    <cofactor evidence="6">
        <name>[2Fe-2S] cluster</name>
        <dbReference type="ChEBI" id="CHEBI:190135"/>
    </cofactor>
</comment>
<keyword evidence="3" id="KW-0408">Iron</keyword>
<accession>A0A6V8NDU4</accession>
<evidence type="ECO:0000256" key="4">
    <source>
        <dbReference type="ARBA" id="ARBA00023014"/>
    </source>
</evidence>
<keyword evidence="1" id="KW-0001">2Fe-2S</keyword>
<keyword evidence="5" id="KW-1015">Disulfide bond</keyword>
<evidence type="ECO:0000256" key="5">
    <source>
        <dbReference type="ARBA" id="ARBA00023157"/>
    </source>
</evidence>
<dbReference type="Pfam" id="PF00355">
    <property type="entry name" value="Rieske"/>
    <property type="match status" value="1"/>
</dbReference>
<dbReference type="GO" id="GO:0046872">
    <property type="term" value="F:metal ion binding"/>
    <property type="evidence" value="ECO:0007669"/>
    <property type="project" value="UniProtKB-KW"/>
</dbReference>
<feature type="domain" description="Rieske" evidence="7">
    <location>
        <begin position="39"/>
        <end position="128"/>
    </location>
</feature>
<organism evidence="8 9">
    <name type="scientific">Geomonas limicola</name>
    <dbReference type="NCBI Taxonomy" id="2740186"/>
    <lineage>
        <taxon>Bacteria</taxon>
        <taxon>Pseudomonadati</taxon>
        <taxon>Thermodesulfobacteriota</taxon>
        <taxon>Desulfuromonadia</taxon>
        <taxon>Geobacterales</taxon>
        <taxon>Geobacteraceae</taxon>
        <taxon>Geomonas</taxon>
    </lineage>
</organism>
<dbReference type="PROSITE" id="PS51296">
    <property type="entry name" value="RIESKE"/>
    <property type="match status" value="1"/>
</dbReference>
<comment type="caution">
    <text evidence="8">The sequence shown here is derived from an EMBL/GenBank/DDBJ whole genome shotgun (WGS) entry which is preliminary data.</text>
</comment>
<protein>
    <submittedName>
        <fullName evidence="8">Cytochrome b6</fullName>
    </submittedName>
</protein>
<evidence type="ECO:0000256" key="2">
    <source>
        <dbReference type="ARBA" id="ARBA00022723"/>
    </source>
</evidence>
<dbReference type="SUPFAM" id="SSF50022">
    <property type="entry name" value="ISP domain"/>
    <property type="match status" value="1"/>
</dbReference>
<dbReference type="GO" id="GO:0051537">
    <property type="term" value="F:2 iron, 2 sulfur cluster binding"/>
    <property type="evidence" value="ECO:0007669"/>
    <property type="project" value="UniProtKB-KW"/>
</dbReference>
<dbReference type="Gene3D" id="2.102.10.10">
    <property type="entry name" value="Rieske [2Fe-2S] iron-sulphur domain"/>
    <property type="match status" value="1"/>
</dbReference>
<dbReference type="InterPro" id="IPR014349">
    <property type="entry name" value="Rieske_Fe-S_prot"/>
</dbReference>
<dbReference type="PANTHER" id="PTHR10134">
    <property type="entry name" value="CYTOCHROME B-C1 COMPLEX SUBUNIT RIESKE, MITOCHONDRIAL"/>
    <property type="match status" value="1"/>
</dbReference>
<dbReference type="AlphaFoldDB" id="A0A6V8NDU4"/>
<evidence type="ECO:0000259" key="7">
    <source>
        <dbReference type="PROSITE" id="PS51296"/>
    </source>
</evidence>
<evidence type="ECO:0000256" key="1">
    <source>
        <dbReference type="ARBA" id="ARBA00022714"/>
    </source>
</evidence>